<keyword evidence="10" id="KW-1185">Reference proteome</keyword>
<keyword evidence="5" id="KW-0862">Zinc</keyword>
<evidence type="ECO:0000256" key="1">
    <source>
        <dbReference type="ARBA" id="ARBA00004906"/>
    </source>
</evidence>
<evidence type="ECO:0000256" key="2">
    <source>
        <dbReference type="ARBA" id="ARBA00022723"/>
    </source>
</evidence>
<evidence type="ECO:0000259" key="7">
    <source>
        <dbReference type="PROSITE" id="PS50089"/>
    </source>
</evidence>
<name>A0AAV0AR58_PHAPC</name>
<keyword evidence="3 6" id="KW-0863">Zinc-finger</keyword>
<dbReference type="GO" id="GO:0051603">
    <property type="term" value="P:proteolysis involved in protein catabolic process"/>
    <property type="evidence" value="ECO:0007669"/>
    <property type="project" value="UniProtKB-ARBA"/>
</dbReference>
<dbReference type="InterPro" id="IPR024766">
    <property type="entry name" value="Znf_RING_H2"/>
</dbReference>
<evidence type="ECO:0000313" key="9">
    <source>
        <dbReference type="EMBL" id="CAH7671731.1"/>
    </source>
</evidence>
<feature type="domain" description="RING-type" evidence="7">
    <location>
        <begin position="90"/>
        <end position="154"/>
    </location>
</feature>
<dbReference type="AlphaFoldDB" id="A0AAV0AR58"/>
<dbReference type="Pfam" id="PF12678">
    <property type="entry name" value="zf-rbx1"/>
    <property type="match status" value="1"/>
</dbReference>
<proteinExistence type="predicted"/>
<gene>
    <name evidence="8" type="ORF">PPACK8108_LOCUS3163</name>
    <name evidence="9" type="ORF">PPACK8108_LOCUS6542</name>
</gene>
<evidence type="ECO:0000313" key="10">
    <source>
        <dbReference type="Proteomes" id="UP001153365"/>
    </source>
</evidence>
<evidence type="ECO:0000313" key="8">
    <source>
        <dbReference type="EMBL" id="CAH7668637.1"/>
    </source>
</evidence>
<dbReference type="EMBL" id="CALTRL010000556">
    <property type="protein sequence ID" value="CAH7668637.1"/>
    <property type="molecule type" value="Genomic_DNA"/>
</dbReference>
<accession>A0AAV0AR58</accession>
<evidence type="ECO:0000256" key="5">
    <source>
        <dbReference type="ARBA" id="ARBA00022833"/>
    </source>
</evidence>
<dbReference type="InterPro" id="IPR001841">
    <property type="entry name" value="Znf_RING"/>
</dbReference>
<keyword evidence="4" id="KW-0833">Ubl conjugation pathway</keyword>
<reference evidence="9" key="1">
    <citation type="submission" date="2022-06" db="EMBL/GenBank/DDBJ databases">
        <authorList>
            <consortium name="SYNGENTA / RWTH Aachen University"/>
        </authorList>
    </citation>
    <scope>NUCLEOTIDE SEQUENCE</scope>
</reference>
<dbReference type="Gene3D" id="3.30.40.10">
    <property type="entry name" value="Zinc/RING finger domain, C3HC4 (zinc finger)"/>
    <property type="match status" value="1"/>
</dbReference>
<dbReference type="Proteomes" id="UP001153365">
    <property type="component" value="Unassembled WGS sequence"/>
</dbReference>
<organism evidence="9 10">
    <name type="scientific">Phakopsora pachyrhizi</name>
    <name type="common">Asian soybean rust disease fungus</name>
    <dbReference type="NCBI Taxonomy" id="170000"/>
    <lineage>
        <taxon>Eukaryota</taxon>
        <taxon>Fungi</taxon>
        <taxon>Dikarya</taxon>
        <taxon>Basidiomycota</taxon>
        <taxon>Pucciniomycotina</taxon>
        <taxon>Pucciniomycetes</taxon>
        <taxon>Pucciniales</taxon>
        <taxon>Phakopsoraceae</taxon>
        <taxon>Phakopsora</taxon>
    </lineage>
</organism>
<dbReference type="InterPro" id="IPR053238">
    <property type="entry name" value="RING-H2_zinc_finger"/>
</dbReference>
<comment type="pathway">
    <text evidence="1">Protein modification; protein ubiquitination.</text>
</comment>
<dbReference type="InterPro" id="IPR013083">
    <property type="entry name" value="Znf_RING/FYVE/PHD"/>
</dbReference>
<dbReference type="GO" id="GO:0008270">
    <property type="term" value="F:zinc ion binding"/>
    <property type="evidence" value="ECO:0007669"/>
    <property type="project" value="UniProtKB-KW"/>
</dbReference>
<evidence type="ECO:0000256" key="3">
    <source>
        <dbReference type="ARBA" id="ARBA00022771"/>
    </source>
</evidence>
<dbReference type="PROSITE" id="PS50089">
    <property type="entry name" value="ZF_RING_2"/>
    <property type="match status" value="1"/>
</dbReference>
<dbReference type="SMART" id="SM00184">
    <property type="entry name" value="RING"/>
    <property type="match status" value="1"/>
</dbReference>
<sequence>MGFDQTSLLKNHELKISPSKRRKMMSSLGENSNTLKSWFINRNTSSDHESRNIFRTVRFSTLFDQNKLIKIYHKESEEYADYDCFEKYNCGICLEELIERKVPKMSKLPNSEEIKRAYTSVEFVVVKIETCSHLFHQSCLFEWFKRSETCPYCRA</sequence>
<keyword evidence="2" id="KW-0479">Metal-binding</keyword>
<comment type="caution">
    <text evidence="9">The sequence shown here is derived from an EMBL/GenBank/DDBJ whole genome shotgun (WGS) entry which is preliminary data.</text>
</comment>
<dbReference type="EMBL" id="CALTRL010001244">
    <property type="protein sequence ID" value="CAH7671731.1"/>
    <property type="molecule type" value="Genomic_DNA"/>
</dbReference>
<evidence type="ECO:0000256" key="6">
    <source>
        <dbReference type="PROSITE-ProRule" id="PRU00175"/>
    </source>
</evidence>
<dbReference type="PANTHER" id="PTHR14155:SF627">
    <property type="entry name" value="OS06G0192800 PROTEIN"/>
    <property type="match status" value="1"/>
</dbReference>
<protein>
    <submittedName>
        <fullName evidence="9">Expressed protein</fullName>
    </submittedName>
</protein>
<dbReference type="PANTHER" id="PTHR14155">
    <property type="entry name" value="RING FINGER DOMAIN-CONTAINING"/>
    <property type="match status" value="1"/>
</dbReference>
<evidence type="ECO:0000256" key="4">
    <source>
        <dbReference type="ARBA" id="ARBA00022786"/>
    </source>
</evidence>
<dbReference type="SUPFAM" id="SSF57850">
    <property type="entry name" value="RING/U-box"/>
    <property type="match status" value="1"/>
</dbReference>